<keyword evidence="2" id="KW-1185">Reference proteome</keyword>
<reference evidence="1" key="1">
    <citation type="submission" date="2022-04" db="EMBL/GenBank/DDBJ databases">
        <title>Chromosome-scale genome assembly of Holotrichia oblita Faldermann.</title>
        <authorList>
            <person name="Rongchong L."/>
        </authorList>
    </citation>
    <scope>NUCLEOTIDE SEQUENCE</scope>
    <source>
        <strain evidence="1">81SQS9</strain>
    </source>
</reference>
<name>A0ACB9TE32_HOLOL</name>
<dbReference type="Proteomes" id="UP001056778">
    <property type="component" value="Chromosome 3"/>
</dbReference>
<sequence length="658" mass="75695">MGNKKVESDSDTDEEYSVEKIIDRRVVNGRVEYLLKWKNYSDEDNTWEPEDNLDCPELIEQFEKLRRANKVKGGRDKKRRKSPSPTNSEASEASSKDKKKRQFGEFCDAKNYSIEQNVTEEELADILKDWAFNMRKANGEEYKEGVVKTMWNVTAKLLQDKLNNEYNRKIDPFQSIVFKAARDARNSKRRILQAIPGKRKMSSAALQKNEYEKMINVWDEENPDGLQKKFYLIVSIELAWRGGEGAACLIHYFREEINVDNTLTGRIEYNPIFTKTTQGGAQKCADSKWLIPNKARVRQNSTESIQSENSSKPDRKKRKEDKKRRSSSSESEPEKNNEDDKKKRLAKKNISDDSSDEDEKKKKKVISDTSHDKKKDKKTGRKNVSDASDSDDDDKRSEKKTDKKSVSNESDLEEDKKKTKKSAKKKEKRKDKSKKDDIDDDSKKDKKTSKTDSRKRNVSENSNSDDEGEKKTKKRKIEEDSEDEKKGKKADKKKFESKKKHDKADSDKEADSDDDIKGKGKKGEKRKSESKLEKKKSGKNSDEGESDDDNEKSKSKRIDKKKTDTKNDGKRDSKSDKNKKLVRLGKDASGKTGFDRGLEAEKIIGASDTTGELLFLMKWKGTDDADLVPAKKANVICPQVVIQFYEERLAWHSPEEDQ</sequence>
<comment type="caution">
    <text evidence="1">The sequence shown here is derived from an EMBL/GenBank/DDBJ whole genome shotgun (WGS) entry which is preliminary data.</text>
</comment>
<accession>A0ACB9TE32</accession>
<dbReference type="EMBL" id="CM043017">
    <property type="protein sequence ID" value="KAI4465045.1"/>
    <property type="molecule type" value="Genomic_DNA"/>
</dbReference>
<organism evidence="1 2">
    <name type="scientific">Holotrichia oblita</name>
    <name type="common">Chafer beetle</name>
    <dbReference type="NCBI Taxonomy" id="644536"/>
    <lineage>
        <taxon>Eukaryota</taxon>
        <taxon>Metazoa</taxon>
        <taxon>Ecdysozoa</taxon>
        <taxon>Arthropoda</taxon>
        <taxon>Hexapoda</taxon>
        <taxon>Insecta</taxon>
        <taxon>Pterygota</taxon>
        <taxon>Neoptera</taxon>
        <taxon>Endopterygota</taxon>
        <taxon>Coleoptera</taxon>
        <taxon>Polyphaga</taxon>
        <taxon>Scarabaeiformia</taxon>
        <taxon>Scarabaeidae</taxon>
        <taxon>Melolonthinae</taxon>
        <taxon>Holotrichia</taxon>
    </lineage>
</organism>
<proteinExistence type="predicted"/>
<protein>
    <submittedName>
        <fullName evidence="1">Chromobox protein</fullName>
    </submittedName>
</protein>
<evidence type="ECO:0000313" key="1">
    <source>
        <dbReference type="EMBL" id="KAI4465045.1"/>
    </source>
</evidence>
<evidence type="ECO:0000313" key="2">
    <source>
        <dbReference type="Proteomes" id="UP001056778"/>
    </source>
</evidence>
<gene>
    <name evidence="1" type="ORF">MML48_3g00007126</name>
</gene>